<organism evidence="1 2">
    <name type="scientific">Araneus ventricosus</name>
    <name type="common">Orbweaver spider</name>
    <name type="synonym">Epeira ventricosa</name>
    <dbReference type="NCBI Taxonomy" id="182803"/>
    <lineage>
        <taxon>Eukaryota</taxon>
        <taxon>Metazoa</taxon>
        <taxon>Ecdysozoa</taxon>
        <taxon>Arthropoda</taxon>
        <taxon>Chelicerata</taxon>
        <taxon>Arachnida</taxon>
        <taxon>Araneae</taxon>
        <taxon>Araneomorphae</taxon>
        <taxon>Entelegynae</taxon>
        <taxon>Araneoidea</taxon>
        <taxon>Araneidae</taxon>
        <taxon>Araneus</taxon>
    </lineage>
</organism>
<evidence type="ECO:0000313" key="2">
    <source>
        <dbReference type="Proteomes" id="UP000499080"/>
    </source>
</evidence>
<dbReference type="Proteomes" id="UP000499080">
    <property type="component" value="Unassembled WGS sequence"/>
</dbReference>
<accession>A0A4Y2RBW2</accession>
<proteinExistence type="predicted"/>
<dbReference type="EMBL" id="BGPR01016416">
    <property type="protein sequence ID" value="GBN72910.1"/>
    <property type="molecule type" value="Genomic_DNA"/>
</dbReference>
<comment type="caution">
    <text evidence="1">The sequence shown here is derived from an EMBL/GenBank/DDBJ whole genome shotgun (WGS) entry which is preliminary data.</text>
</comment>
<protein>
    <submittedName>
        <fullName evidence="1">Uncharacterized protein</fullName>
    </submittedName>
</protein>
<evidence type="ECO:0000313" key="1">
    <source>
        <dbReference type="EMBL" id="GBN72910.1"/>
    </source>
</evidence>
<sequence length="122" mass="14240">MATTFNNMFYKSAKTLNELVMRLGSQTYDEINIIIANAEQPKKMPQSNPFLIQDFVKKSVTRHEQIENMKYTRQGKYQFTTKDPICAVQLLSLEKFMDISVATDIIWENVSARYLIYPHLPL</sequence>
<gene>
    <name evidence="1" type="ORF">AVEN_245992_1</name>
</gene>
<dbReference type="OrthoDB" id="444631at2759"/>
<keyword evidence="2" id="KW-1185">Reference proteome</keyword>
<name>A0A4Y2RBW2_ARAVE</name>
<dbReference type="AlphaFoldDB" id="A0A4Y2RBW2"/>
<reference evidence="1 2" key="1">
    <citation type="journal article" date="2019" name="Sci. Rep.">
        <title>Orb-weaving spider Araneus ventricosus genome elucidates the spidroin gene catalogue.</title>
        <authorList>
            <person name="Kono N."/>
            <person name="Nakamura H."/>
            <person name="Ohtoshi R."/>
            <person name="Moran D.A.P."/>
            <person name="Shinohara A."/>
            <person name="Yoshida Y."/>
            <person name="Fujiwara M."/>
            <person name="Mori M."/>
            <person name="Tomita M."/>
            <person name="Arakawa K."/>
        </authorList>
    </citation>
    <scope>NUCLEOTIDE SEQUENCE [LARGE SCALE GENOMIC DNA]</scope>
</reference>